<dbReference type="STRING" id="150033.RV14_GL001987"/>
<evidence type="ECO:0000313" key="1">
    <source>
        <dbReference type="EMBL" id="OJG82984.1"/>
    </source>
</evidence>
<evidence type="ECO:0000313" key="2">
    <source>
        <dbReference type="Proteomes" id="UP000182152"/>
    </source>
</evidence>
<comment type="caution">
    <text evidence="1">The sequence shown here is derived from an EMBL/GenBank/DDBJ whole genome shotgun (WGS) entry which is preliminary data.</text>
</comment>
<reference evidence="1 2" key="1">
    <citation type="submission" date="2014-12" db="EMBL/GenBank/DDBJ databases">
        <title>Draft genome sequences of 29 type strains of Enterococci.</title>
        <authorList>
            <person name="Zhong Z."/>
            <person name="Sun Z."/>
            <person name="Liu W."/>
            <person name="Zhang W."/>
            <person name="Zhang H."/>
        </authorList>
    </citation>
    <scope>NUCLEOTIDE SEQUENCE [LARGE SCALE GENOMIC DNA]</scope>
    <source>
        <strain evidence="1 2">DSM 15687</strain>
    </source>
</reference>
<sequence>MKKVKRKKNASKKVSVLAVFISKNRKNDSFFVNENTVFFFY</sequence>
<organism evidence="1 2">
    <name type="scientific">Enterococcus ratti</name>
    <dbReference type="NCBI Taxonomy" id="150033"/>
    <lineage>
        <taxon>Bacteria</taxon>
        <taxon>Bacillati</taxon>
        <taxon>Bacillota</taxon>
        <taxon>Bacilli</taxon>
        <taxon>Lactobacillales</taxon>
        <taxon>Enterococcaceae</taxon>
        <taxon>Enterococcus</taxon>
    </lineage>
</organism>
<dbReference type="Proteomes" id="UP000182152">
    <property type="component" value="Unassembled WGS sequence"/>
</dbReference>
<protein>
    <submittedName>
        <fullName evidence="1">Uncharacterized protein</fullName>
    </submittedName>
</protein>
<keyword evidence="2" id="KW-1185">Reference proteome</keyword>
<dbReference type="AlphaFoldDB" id="A0A1L8WPN7"/>
<name>A0A1L8WPN7_9ENTE</name>
<proteinExistence type="predicted"/>
<dbReference type="EMBL" id="JXLB01000006">
    <property type="protein sequence ID" value="OJG82984.1"/>
    <property type="molecule type" value="Genomic_DNA"/>
</dbReference>
<accession>A0A1L8WPN7</accession>
<gene>
    <name evidence="1" type="ORF">RV14_GL001987</name>
</gene>